<evidence type="ECO:0000313" key="3">
    <source>
        <dbReference type="EMBL" id="MPN35239.1"/>
    </source>
</evidence>
<gene>
    <name evidence="3" type="ORF">SDC9_182736</name>
</gene>
<comment type="caution">
    <text evidence="3">The sequence shown here is derived from an EMBL/GenBank/DDBJ whole genome shotgun (WGS) entry which is preliminary data.</text>
</comment>
<dbReference type="AlphaFoldDB" id="A0A645HAT7"/>
<accession>A0A645HAT7</accession>
<proteinExistence type="predicted"/>
<name>A0A645HAT7_9ZZZZ</name>
<sequence length="136" mass="14712">MQFILSRLLSGEGPAPADSAEGAPSDRKSRLSRAVNDTVTAALQTLSGSWRIDSSMQRMATALSEARTAYGKIAEKRAALTRHCSAWLVLLWLVSLAAAFAVMVLADFLRAGFDAVDIMRDLSGKWSVAEPERAEK</sequence>
<keyword evidence="2" id="KW-0472">Membrane</keyword>
<keyword evidence="2" id="KW-1133">Transmembrane helix</keyword>
<keyword evidence="2" id="KW-0812">Transmembrane</keyword>
<feature type="region of interest" description="Disordered" evidence="1">
    <location>
        <begin position="9"/>
        <end position="32"/>
    </location>
</feature>
<dbReference type="EMBL" id="VSSQ01088691">
    <property type="protein sequence ID" value="MPN35239.1"/>
    <property type="molecule type" value="Genomic_DNA"/>
</dbReference>
<evidence type="ECO:0000256" key="2">
    <source>
        <dbReference type="SAM" id="Phobius"/>
    </source>
</evidence>
<reference evidence="3" key="1">
    <citation type="submission" date="2019-08" db="EMBL/GenBank/DDBJ databases">
        <authorList>
            <person name="Kucharzyk K."/>
            <person name="Murdoch R.W."/>
            <person name="Higgins S."/>
            <person name="Loffler F."/>
        </authorList>
    </citation>
    <scope>NUCLEOTIDE SEQUENCE</scope>
</reference>
<organism evidence="3">
    <name type="scientific">bioreactor metagenome</name>
    <dbReference type="NCBI Taxonomy" id="1076179"/>
    <lineage>
        <taxon>unclassified sequences</taxon>
        <taxon>metagenomes</taxon>
        <taxon>ecological metagenomes</taxon>
    </lineage>
</organism>
<protein>
    <submittedName>
        <fullName evidence="3">Uncharacterized protein</fullName>
    </submittedName>
</protein>
<feature type="transmembrane region" description="Helical" evidence="2">
    <location>
        <begin position="86"/>
        <end position="106"/>
    </location>
</feature>
<evidence type="ECO:0000256" key="1">
    <source>
        <dbReference type="SAM" id="MobiDB-lite"/>
    </source>
</evidence>